<feature type="region of interest" description="Disordered" evidence="4">
    <location>
        <begin position="146"/>
        <end position="181"/>
    </location>
</feature>
<dbReference type="AlphaFoldDB" id="A0A139HQQ9"/>
<evidence type="ECO:0000259" key="6">
    <source>
        <dbReference type="PROSITE" id="PS51858"/>
    </source>
</evidence>
<keyword evidence="8" id="KW-1185">Reference proteome</keyword>
<dbReference type="Pfam" id="PF08324">
    <property type="entry name" value="PUL"/>
    <property type="match status" value="1"/>
</dbReference>
<organism evidence="7 8">
    <name type="scientific">Pseudocercospora eumusae</name>
    <dbReference type="NCBI Taxonomy" id="321146"/>
    <lineage>
        <taxon>Eukaryota</taxon>
        <taxon>Fungi</taxon>
        <taxon>Dikarya</taxon>
        <taxon>Ascomycota</taxon>
        <taxon>Pezizomycotina</taxon>
        <taxon>Dothideomycetes</taxon>
        <taxon>Dothideomycetidae</taxon>
        <taxon>Mycosphaerellales</taxon>
        <taxon>Mycosphaerellaceae</taxon>
        <taxon>Pseudocercospora</taxon>
    </lineage>
</organism>
<protein>
    <recommendedName>
        <fullName evidence="9">PPPDE domain-containing protein</fullName>
    </recommendedName>
</protein>
<evidence type="ECO:0000313" key="7">
    <source>
        <dbReference type="EMBL" id="KXT04788.1"/>
    </source>
</evidence>
<dbReference type="OrthoDB" id="21221at2759"/>
<dbReference type="PANTHER" id="PTHR12378">
    <property type="entry name" value="DESUMOYLATING ISOPEPTIDASE"/>
    <property type="match status" value="1"/>
</dbReference>
<evidence type="ECO:0008006" key="9">
    <source>
        <dbReference type="Google" id="ProtNLM"/>
    </source>
</evidence>
<dbReference type="Gene3D" id="3.90.1720.30">
    <property type="entry name" value="PPPDE domains"/>
    <property type="match status" value="1"/>
</dbReference>
<accession>A0A139HQQ9</accession>
<dbReference type="InterPro" id="IPR013535">
    <property type="entry name" value="PUL_dom"/>
</dbReference>
<feature type="domain" description="PUL" evidence="5">
    <location>
        <begin position="189"/>
        <end position="457"/>
    </location>
</feature>
<proteinExistence type="inferred from homology"/>
<feature type="compositionally biased region" description="Polar residues" evidence="4">
    <location>
        <begin position="146"/>
        <end position="178"/>
    </location>
</feature>
<dbReference type="GO" id="GO:0070646">
    <property type="term" value="P:protein modification by small protein removal"/>
    <property type="evidence" value="ECO:0007669"/>
    <property type="project" value="TreeGrafter"/>
</dbReference>
<comment type="similarity">
    <text evidence="1">Belongs to the DeSI family.</text>
</comment>
<gene>
    <name evidence="7" type="ORF">AC578_9666</name>
</gene>
<dbReference type="SMART" id="SM01179">
    <property type="entry name" value="DUF862"/>
    <property type="match status" value="1"/>
</dbReference>
<dbReference type="InterPro" id="IPR011989">
    <property type="entry name" value="ARM-like"/>
</dbReference>
<dbReference type="STRING" id="321146.A0A139HQQ9"/>
<keyword evidence="2" id="KW-0645">Protease</keyword>
<evidence type="ECO:0000256" key="2">
    <source>
        <dbReference type="ARBA" id="ARBA00022670"/>
    </source>
</evidence>
<dbReference type="InterPro" id="IPR042266">
    <property type="entry name" value="PPPDE_sf"/>
</dbReference>
<dbReference type="GO" id="GO:0008233">
    <property type="term" value="F:peptidase activity"/>
    <property type="evidence" value="ECO:0007669"/>
    <property type="project" value="UniProtKB-KW"/>
</dbReference>
<dbReference type="InterPro" id="IPR008580">
    <property type="entry name" value="PPPDE_dom"/>
</dbReference>
<name>A0A139HQQ9_9PEZI</name>
<keyword evidence="3" id="KW-0378">Hydrolase</keyword>
<dbReference type="PROSITE" id="PS51858">
    <property type="entry name" value="PPPDE"/>
    <property type="match status" value="1"/>
</dbReference>
<dbReference type="Gene3D" id="1.25.10.10">
    <property type="entry name" value="Leucine-rich Repeat Variant"/>
    <property type="match status" value="1"/>
</dbReference>
<reference evidence="7 8" key="1">
    <citation type="submission" date="2015-07" db="EMBL/GenBank/DDBJ databases">
        <title>Comparative genomics of the Sigatoka disease complex on banana suggests a link between parallel evolutionary changes in Pseudocercospora fijiensis and Pseudocercospora eumusae and increased virulence on the banana host.</title>
        <authorList>
            <person name="Chang T.-C."/>
            <person name="Salvucci A."/>
            <person name="Crous P.W."/>
            <person name="Stergiopoulos I."/>
        </authorList>
    </citation>
    <scope>NUCLEOTIDE SEQUENCE [LARGE SCALE GENOMIC DNA]</scope>
    <source>
        <strain evidence="7 8">CBS 114824</strain>
    </source>
</reference>
<dbReference type="Proteomes" id="UP000070133">
    <property type="component" value="Unassembled WGS sequence"/>
</dbReference>
<evidence type="ECO:0000256" key="3">
    <source>
        <dbReference type="ARBA" id="ARBA00022801"/>
    </source>
</evidence>
<comment type="caution">
    <text evidence="7">The sequence shown here is derived from an EMBL/GenBank/DDBJ whole genome shotgun (WGS) entry which is preliminary data.</text>
</comment>
<evidence type="ECO:0000313" key="8">
    <source>
        <dbReference type="Proteomes" id="UP000070133"/>
    </source>
</evidence>
<evidence type="ECO:0000256" key="1">
    <source>
        <dbReference type="ARBA" id="ARBA00008140"/>
    </source>
</evidence>
<feature type="domain" description="PPPDE" evidence="6">
    <location>
        <begin position="1"/>
        <end position="141"/>
    </location>
</feature>
<dbReference type="GO" id="GO:0006508">
    <property type="term" value="P:proteolysis"/>
    <property type="evidence" value="ECO:0007669"/>
    <property type="project" value="UniProtKB-KW"/>
</dbReference>
<sequence>MEIELYVYDLTRGMARSMSRQFLGIQIDAVYHTALVFGGIEYFFGAGVQTCYPGTTHHGQPMEIIKLGTTHLPLETILEYLESLKEVYTPESYDLFAHNCNNFTNDFAMFLLGKGIPEHITNLPERVLETPFGQMLRPQIDASMRSLTQAEVPQQNRPAATDGVHNSNGSPDTSNSSHPHLKVKVPNLEHASTRPITYAKVPPLDKLMAKLGEASKQSDLATLKSFIEKRFKDPKLAPLPNLHDVARTFQSDILKLPVEVRFAAVDLLRCSIIDPRVSGYFAEEQPPRTVPLLIQHVLNLKDCPHNLRLVTLHLACNVLASPLYVKELMGSEDSTLSTFIDFVTSSILDASHPTTRVAAASLAFNLAVANYRVRREQGQEGLSEGEQVELAASLLETLSVEKNEDAAKAVLTAFGYLVYCSDPNGELADVCKAMDAKHTLRKMKTSEGLANEIARLL</sequence>
<evidence type="ECO:0000256" key="4">
    <source>
        <dbReference type="SAM" id="MobiDB-lite"/>
    </source>
</evidence>
<dbReference type="EMBL" id="LFZN01000018">
    <property type="protein sequence ID" value="KXT04788.1"/>
    <property type="molecule type" value="Genomic_DNA"/>
</dbReference>
<dbReference type="PANTHER" id="PTHR12378:SF7">
    <property type="entry name" value="DESUMOYLATING ISOPEPTIDASE 1"/>
    <property type="match status" value="1"/>
</dbReference>
<dbReference type="PROSITE" id="PS51396">
    <property type="entry name" value="PUL"/>
    <property type="match status" value="1"/>
</dbReference>
<evidence type="ECO:0000259" key="5">
    <source>
        <dbReference type="PROSITE" id="PS51396"/>
    </source>
</evidence>
<dbReference type="Pfam" id="PF05903">
    <property type="entry name" value="Peptidase_C97"/>
    <property type="match status" value="1"/>
</dbReference>